<protein>
    <recommendedName>
        <fullName evidence="3">N-acyl-aliphatic-L-amino acid amidohydrolase</fullName>
        <ecNumber evidence="3">3.5.1.14</ecNumber>
    </recommendedName>
    <alternativeName>
        <fullName evidence="8">N-acyl-L-amino-acid amidohydrolase</fullName>
    </alternativeName>
</protein>
<dbReference type="FunFam" id="3.40.630.10:FF:000019">
    <property type="entry name" value="Aminoacylase 1"/>
    <property type="match status" value="1"/>
</dbReference>
<dbReference type="NCBIfam" id="TIGR01880">
    <property type="entry name" value="Ac-peptdase-euk"/>
    <property type="match status" value="1"/>
</dbReference>
<evidence type="ECO:0000256" key="8">
    <source>
        <dbReference type="ARBA" id="ARBA00029656"/>
    </source>
</evidence>
<dbReference type="AlphaFoldDB" id="A0A553P3Q5"/>
<accession>A0A553P3Q5</accession>
<dbReference type="SUPFAM" id="SSF53187">
    <property type="entry name" value="Zn-dependent exopeptidases"/>
    <property type="match status" value="1"/>
</dbReference>
<dbReference type="PROSITE" id="PS00759">
    <property type="entry name" value="ARGE_DAPE_CPG2_2"/>
    <property type="match status" value="1"/>
</dbReference>
<feature type="domain" description="Peptidase M20 dimerisation" evidence="11">
    <location>
        <begin position="191"/>
        <end position="291"/>
    </location>
</feature>
<dbReference type="FunFam" id="3.30.70.360:FF:000005">
    <property type="entry name" value="Putative Aminoacylase-1"/>
    <property type="match status" value="1"/>
</dbReference>
<dbReference type="InterPro" id="IPR036264">
    <property type="entry name" value="Bact_exopeptidase_dim_dom"/>
</dbReference>
<evidence type="ECO:0000259" key="11">
    <source>
        <dbReference type="Pfam" id="PF07687"/>
    </source>
</evidence>
<keyword evidence="5 10" id="KW-0479">Metal-binding</keyword>
<dbReference type="InterPro" id="IPR002933">
    <property type="entry name" value="Peptidase_M20"/>
</dbReference>
<evidence type="ECO:0000256" key="5">
    <source>
        <dbReference type="ARBA" id="ARBA00022723"/>
    </source>
</evidence>
<dbReference type="PROSITE" id="PS00758">
    <property type="entry name" value="ARGE_DAPE_CPG2_1"/>
    <property type="match status" value="1"/>
</dbReference>
<dbReference type="EC" id="3.5.1.14" evidence="3"/>
<dbReference type="InterPro" id="IPR052083">
    <property type="entry name" value="Aminoacylase-1_M20A"/>
</dbReference>
<dbReference type="GO" id="GO:0005737">
    <property type="term" value="C:cytoplasm"/>
    <property type="evidence" value="ECO:0007669"/>
    <property type="project" value="UniProtKB-SubCell"/>
</dbReference>
<proteinExistence type="inferred from homology"/>
<organism evidence="12 13">
    <name type="scientific">Tigriopus californicus</name>
    <name type="common">Marine copepod</name>
    <dbReference type="NCBI Taxonomy" id="6832"/>
    <lineage>
        <taxon>Eukaryota</taxon>
        <taxon>Metazoa</taxon>
        <taxon>Ecdysozoa</taxon>
        <taxon>Arthropoda</taxon>
        <taxon>Crustacea</taxon>
        <taxon>Multicrustacea</taxon>
        <taxon>Hexanauplia</taxon>
        <taxon>Copepoda</taxon>
        <taxon>Harpacticoida</taxon>
        <taxon>Harpacticidae</taxon>
        <taxon>Tigriopus</taxon>
    </lineage>
</organism>
<dbReference type="GO" id="GO:0046872">
    <property type="term" value="F:metal ion binding"/>
    <property type="evidence" value="ECO:0007669"/>
    <property type="project" value="UniProtKB-KW"/>
</dbReference>
<feature type="active site" evidence="9">
    <location>
        <position position="77"/>
    </location>
</feature>
<evidence type="ECO:0000313" key="12">
    <source>
        <dbReference type="EMBL" id="TRY72313.1"/>
    </source>
</evidence>
<reference evidence="12 13" key="1">
    <citation type="journal article" date="2018" name="Nat. Ecol. Evol.">
        <title>Genomic signatures of mitonuclear coevolution across populations of Tigriopus californicus.</title>
        <authorList>
            <person name="Barreto F.S."/>
            <person name="Watson E.T."/>
            <person name="Lima T.G."/>
            <person name="Willett C.S."/>
            <person name="Edmands S."/>
            <person name="Li W."/>
            <person name="Burton R.S."/>
        </authorList>
    </citation>
    <scope>NUCLEOTIDE SEQUENCE [LARGE SCALE GENOMIC DNA]</scope>
    <source>
        <strain evidence="12 13">San Diego</strain>
    </source>
</reference>
<keyword evidence="7 10" id="KW-0862">Zinc</keyword>
<evidence type="ECO:0000313" key="13">
    <source>
        <dbReference type="Proteomes" id="UP000318571"/>
    </source>
</evidence>
<dbReference type="PIRSF" id="PIRSF036696">
    <property type="entry name" value="ACY-1"/>
    <property type="match status" value="1"/>
</dbReference>
<dbReference type="Pfam" id="PF01546">
    <property type="entry name" value="Peptidase_M20"/>
    <property type="match status" value="1"/>
</dbReference>
<evidence type="ECO:0000256" key="3">
    <source>
        <dbReference type="ARBA" id="ARBA00011913"/>
    </source>
</evidence>
<evidence type="ECO:0000256" key="10">
    <source>
        <dbReference type="PIRSR" id="PIRSR036696-2"/>
    </source>
</evidence>
<evidence type="ECO:0000256" key="9">
    <source>
        <dbReference type="PIRSR" id="PIRSR036696-1"/>
    </source>
</evidence>
<keyword evidence="13" id="KW-1185">Reference proteome</keyword>
<feature type="active site" description="Proton acceptor" evidence="9">
    <location>
        <position position="142"/>
    </location>
</feature>
<feature type="binding site" evidence="10">
    <location>
        <position position="170"/>
    </location>
    <ligand>
        <name>Zn(2+)</name>
        <dbReference type="ChEBI" id="CHEBI:29105"/>
        <label>1</label>
    </ligand>
</feature>
<dbReference type="Gene3D" id="3.40.630.10">
    <property type="entry name" value="Zn peptidases"/>
    <property type="match status" value="1"/>
</dbReference>
<comment type="subcellular location">
    <subcellularLocation>
        <location evidence="1">Cytoplasm</location>
    </subcellularLocation>
</comment>
<dbReference type="OMA" id="HEPFNAD"/>
<evidence type="ECO:0000256" key="1">
    <source>
        <dbReference type="ARBA" id="ARBA00004496"/>
    </source>
</evidence>
<dbReference type="InterPro" id="IPR001261">
    <property type="entry name" value="ArgE/DapE_CS"/>
</dbReference>
<comment type="cofactor">
    <cofactor evidence="10">
        <name>Zn(2+)</name>
        <dbReference type="ChEBI" id="CHEBI:29105"/>
    </cofactor>
    <text evidence="10">Binds 2 Zn(2+) ions per subunit.</text>
</comment>
<keyword evidence="4" id="KW-0963">Cytoplasm</keyword>
<comment type="caution">
    <text evidence="12">The sequence shown here is derived from an EMBL/GenBank/DDBJ whole genome shotgun (WGS) entry which is preliminary data.</text>
</comment>
<feature type="binding site" evidence="10">
    <location>
        <position position="75"/>
    </location>
    <ligand>
        <name>Zn(2+)</name>
        <dbReference type="ChEBI" id="CHEBI:29105"/>
        <label>1</label>
    </ligand>
</feature>
<dbReference type="Pfam" id="PF07687">
    <property type="entry name" value="M20_dimer"/>
    <property type="match status" value="1"/>
</dbReference>
<feature type="binding site" evidence="10">
    <location>
        <position position="108"/>
    </location>
    <ligand>
        <name>Zn(2+)</name>
        <dbReference type="ChEBI" id="CHEBI:29105"/>
        <label>1</label>
    </ligand>
</feature>
<dbReference type="EMBL" id="VCGU01000008">
    <property type="protein sequence ID" value="TRY72313.1"/>
    <property type="molecule type" value="Genomic_DNA"/>
</dbReference>
<dbReference type="InterPro" id="IPR011650">
    <property type="entry name" value="Peptidase_M20_dimer"/>
</dbReference>
<feature type="binding site" evidence="10">
    <location>
        <position position="108"/>
    </location>
    <ligand>
        <name>Zn(2+)</name>
        <dbReference type="ChEBI" id="CHEBI:29105"/>
        <label>2</label>
    </ligand>
</feature>
<evidence type="ECO:0000256" key="4">
    <source>
        <dbReference type="ARBA" id="ARBA00022490"/>
    </source>
</evidence>
<dbReference type="SUPFAM" id="SSF55031">
    <property type="entry name" value="Bacterial exopeptidase dimerisation domain"/>
    <property type="match status" value="1"/>
</dbReference>
<evidence type="ECO:0000256" key="2">
    <source>
        <dbReference type="ARBA" id="ARBA00006247"/>
    </source>
</evidence>
<gene>
    <name evidence="12" type="ORF">TCAL_05382</name>
</gene>
<dbReference type="InterPro" id="IPR010159">
    <property type="entry name" value="N-acyl_aa_amidohydrolase"/>
</dbReference>
<dbReference type="Gene3D" id="3.30.70.360">
    <property type="match status" value="1"/>
</dbReference>
<dbReference type="PANTHER" id="PTHR45892">
    <property type="entry name" value="AMINOACYLASE-1"/>
    <property type="match status" value="1"/>
</dbReference>
<dbReference type="PANTHER" id="PTHR45892:SF1">
    <property type="entry name" value="AMINOACYLASE-1"/>
    <property type="match status" value="1"/>
</dbReference>
<name>A0A553P3Q5_TIGCA</name>
<feature type="binding site" evidence="10">
    <location>
        <position position="143"/>
    </location>
    <ligand>
        <name>Zn(2+)</name>
        <dbReference type="ChEBI" id="CHEBI:29105"/>
        <label>2</label>
    </ligand>
</feature>
<dbReference type="Proteomes" id="UP000318571">
    <property type="component" value="Chromosome 7"/>
</dbReference>
<feature type="non-terminal residue" evidence="12">
    <location>
        <position position="291"/>
    </location>
</feature>
<evidence type="ECO:0000256" key="7">
    <source>
        <dbReference type="ARBA" id="ARBA00022833"/>
    </source>
</evidence>
<comment type="similarity">
    <text evidence="2">Belongs to the peptidase M20A family.</text>
</comment>
<dbReference type="GO" id="GO:0004046">
    <property type="term" value="F:aminoacylase activity"/>
    <property type="evidence" value="ECO:0007669"/>
    <property type="project" value="UniProtKB-EC"/>
</dbReference>
<dbReference type="GO" id="GO:0006520">
    <property type="term" value="P:amino acid metabolic process"/>
    <property type="evidence" value="ECO:0007669"/>
    <property type="project" value="InterPro"/>
</dbReference>
<dbReference type="STRING" id="6832.A0A553P3Q5"/>
<keyword evidence="6" id="KW-0378">Hydrolase</keyword>
<sequence length="291" mass="32853">MTTEDPAVTLLRDYLRIKSVHPNPDYDSCVTLLKGQAETIGLDYQVTELVKGKPILIMSWMGYEPHLPTILLNSHMDVVPVSEECWKYGPFEAVKEPNGDIFARGIQDMKSVGIQYIEAVRGLKEQGKRLKRTIHICFVPDEELGGIDGMGKYVSSPDFKKLNVGMALDEGLGTLDEEIPVYFTERNPFVVKFHCSGNPGHGSLFIENTAAAKVQYMINKMLKFRQEQKKLFDEDPKKALGNVTTVNMTFMSGGLQMNVVPNELCIGFDIRVSPTHNIVEFQKMLENWMEE</sequence>
<evidence type="ECO:0000256" key="6">
    <source>
        <dbReference type="ARBA" id="ARBA00022801"/>
    </source>
</evidence>